<dbReference type="Proteomes" id="UP001046870">
    <property type="component" value="Chromosome 12"/>
</dbReference>
<accession>A0A9D3T9L2</accession>
<name>A0A9D3T9L2_MEGAT</name>
<dbReference type="InterPro" id="IPR020422">
    <property type="entry name" value="TYR_PHOSPHATASE_DUAL_dom"/>
</dbReference>
<keyword evidence="1" id="KW-0378">Hydrolase</keyword>
<dbReference type="Pfam" id="PF00782">
    <property type="entry name" value="DSPc"/>
    <property type="match status" value="1"/>
</dbReference>
<dbReference type="InterPro" id="IPR000387">
    <property type="entry name" value="Tyr_Pase_dom"/>
</dbReference>
<dbReference type="OrthoDB" id="10252009at2759"/>
<protein>
    <recommendedName>
        <fullName evidence="7">Dual specificity protein phosphatase 19</fullName>
    </recommendedName>
</protein>
<dbReference type="PANTHER" id="PTHR46377">
    <property type="entry name" value="DUAL SPECIFICITY PROTEIN PHOSPHATASE 19"/>
    <property type="match status" value="1"/>
</dbReference>
<evidence type="ECO:0008006" key="7">
    <source>
        <dbReference type="Google" id="ProtNLM"/>
    </source>
</evidence>
<dbReference type="InterPro" id="IPR000340">
    <property type="entry name" value="Dual-sp_phosphatase_cat-dom"/>
</dbReference>
<dbReference type="CDD" id="cd14523">
    <property type="entry name" value="DSP_DUSP19"/>
    <property type="match status" value="1"/>
</dbReference>
<dbReference type="PROSITE" id="PS50056">
    <property type="entry name" value="TYR_PHOSPHATASE_2"/>
    <property type="match status" value="1"/>
</dbReference>
<dbReference type="PROSITE" id="PS50054">
    <property type="entry name" value="TYR_PHOSPHATASE_DUAL"/>
    <property type="match status" value="1"/>
</dbReference>
<organism evidence="5 6">
    <name type="scientific">Megalops atlanticus</name>
    <name type="common">Tarpon</name>
    <name type="synonym">Clupea gigantea</name>
    <dbReference type="NCBI Taxonomy" id="7932"/>
    <lineage>
        <taxon>Eukaryota</taxon>
        <taxon>Metazoa</taxon>
        <taxon>Chordata</taxon>
        <taxon>Craniata</taxon>
        <taxon>Vertebrata</taxon>
        <taxon>Euteleostomi</taxon>
        <taxon>Actinopterygii</taxon>
        <taxon>Neopterygii</taxon>
        <taxon>Teleostei</taxon>
        <taxon>Elopiformes</taxon>
        <taxon>Megalopidae</taxon>
        <taxon>Megalops</taxon>
    </lineage>
</organism>
<gene>
    <name evidence="5" type="ORF">MATL_G00146590</name>
</gene>
<dbReference type="InterPro" id="IPR029021">
    <property type="entry name" value="Prot-tyrosine_phosphatase-like"/>
</dbReference>
<dbReference type="GO" id="GO:0005737">
    <property type="term" value="C:cytoplasm"/>
    <property type="evidence" value="ECO:0007669"/>
    <property type="project" value="TreeGrafter"/>
</dbReference>
<evidence type="ECO:0000259" key="4">
    <source>
        <dbReference type="PROSITE" id="PS50056"/>
    </source>
</evidence>
<evidence type="ECO:0000313" key="6">
    <source>
        <dbReference type="Proteomes" id="UP001046870"/>
    </source>
</evidence>
<sequence length="206" mass="23025">MQSLSQEIKGFSKTNLKKQSTRVTALSGRRTIETWKGSTVEVVEDVSEPDRGCGYVHDYSSDLQVGVIRPYLLLGSQDVAQDLGTLRKFKVSHILNVAYGVENAFPYEFIYKYLEILDLPETAITSYFQECFEFIDQAKAADGVVLVHCNAGVSRSASIVVGYLMSREGLAFDEAFDSVKKERPAVCPNPGFLVQLKNFRPQEDVH</sequence>
<evidence type="ECO:0000313" key="5">
    <source>
        <dbReference type="EMBL" id="KAG7466844.1"/>
    </source>
</evidence>
<evidence type="ECO:0000256" key="2">
    <source>
        <dbReference type="ARBA" id="ARBA00022912"/>
    </source>
</evidence>
<dbReference type="EMBL" id="JAFDVH010000012">
    <property type="protein sequence ID" value="KAG7466844.1"/>
    <property type="molecule type" value="Genomic_DNA"/>
</dbReference>
<feature type="domain" description="Tyrosine-protein phosphatase" evidence="3">
    <location>
        <begin position="64"/>
        <end position="205"/>
    </location>
</feature>
<dbReference type="AlphaFoldDB" id="A0A9D3T9L2"/>
<evidence type="ECO:0000256" key="1">
    <source>
        <dbReference type="ARBA" id="ARBA00022801"/>
    </source>
</evidence>
<keyword evidence="6" id="KW-1185">Reference proteome</keyword>
<proteinExistence type="predicted"/>
<feature type="domain" description="Tyrosine specific protein phosphatases" evidence="4">
    <location>
        <begin position="132"/>
        <end position="186"/>
    </location>
</feature>
<keyword evidence="2" id="KW-0904">Protein phosphatase</keyword>
<dbReference type="PRINTS" id="PR01908">
    <property type="entry name" value="ADSPHPHTASE"/>
</dbReference>
<dbReference type="PROSITE" id="PS00383">
    <property type="entry name" value="TYR_PHOSPHATASE_1"/>
    <property type="match status" value="1"/>
</dbReference>
<dbReference type="SUPFAM" id="SSF52799">
    <property type="entry name" value="(Phosphotyrosine protein) phosphatases II"/>
    <property type="match status" value="1"/>
</dbReference>
<reference evidence="5" key="1">
    <citation type="submission" date="2021-01" db="EMBL/GenBank/DDBJ databases">
        <authorList>
            <person name="Zahm M."/>
            <person name="Roques C."/>
            <person name="Cabau C."/>
            <person name="Klopp C."/>
            <person name="Donnadieu C."/>
            <person name="Jouanno E."/>
            <person name="Lampietro C."/>
            <person name="Louis A."/>
            <person name="Herpin A."/>
            <person name="Echchiki A."/>
            <person name="Berthelot C."/>
            <person name="Parey E."/>
            <person name="Roest-Crollius H."/>
            <person name="Braasch I."/>
            <person name="Postlethwait J."/>
            <person name="Bobe J."/>
            <person name="Montfort J."/>
            <person name="Bouchez O."/>
            <person name="Begum T."/>
            <person name="Mejri S."/>
            <person name="Adams A."/>
            <person name="Chen W.-J."/>
            <person name="Guiguen Y."/>
        </authorList>
    </citation>
    <scope>NUCLEOTIDE SEQUENCE</scope>
    <source>
        <strain evidence="5">YG-15Mar2019-1</strain>
        <tissue evidence="5">Brain</tissue>
    </source>
</reference>
<dbReference type="Gene3D" id="3.90.190.10">
    <property type="entry name" value="Protein tyrosine phosphatase superfamily"/>
    <property type="match status" value="1"/>
</dbReference>
<dbReference type="PANTHER" id="PTHR46377:SF1">
    <property type="entry name" value="DUAL SPECIFICITY PROTEIN PHOSPHATASE 19"/>
    <property type="match status" value="1"/>
</dbReference>
<dbReference type="GO" id="GO:0008579">
    <property type="term" value="F:JUN kinase phosphatase activity"/>
    <property type="evidence" value="ECO:0007669"/>
    <property type="project" value="TreeGrafter"/>
</dbReference>
<dbReference type="SMART" id="SM00195">
    <property type="entry name" value="DSPc"/>
    <property type="match status" value="1"/>
</dbReference>
<comment type="caution">
    <text evidence="5">The sequence shown here is derived from an EMBL/GenBank/DDBJ whole genome shotgun (WGS) entry which is preliminary data.</text>
</comment>
<dbReference type="InterPro" id="IPR016130">
    <property type="entry name" value="Tyr_Pase_AS"/>
</dbReference>
<evidence type="ECO:0000259" key="3">
    <source>
        <dbReference type="PROSITE" id="PS50054"/>
    </source>
</evidence>